<sequence length="182" mass="21075">MAAKKGETRPWASVEDRLPRKHGWYAVQDATVHGDWYMDAYWDGSGWWTFGKHVSLHVKKEVLGVLRWRYMNDRERETILAEAPNADVPKGPQASTPFLRRMYLLHVVDTNKLDKLQLVSKLGWPRKSVEMMLMTLSKSVGASVDRRADRTLYVKDWGPINNDWIKKNLKGIEEALHDSKAE</sequence>
<dbReference type="Pfam" id="PF09904">
    <property type="entry name" value="HTH_43"/>
    <property type="match status" value="1"/>
</dbReference>
<keyword evidence="2" id="KW-1185">Reference proteome</keyword>
<name>S5WKL4_9CAUD</name>
<accession>S5WKL4</accession>
<evidence type="ECO:0000313" key="2">
    <source>
        <dbReference type="Proteomes" id="UP000015545"/>
    </source>
</evidence>
<dbReference type="InterPro" id="IPR017162">
    <property type="entry name" value="UCP037266"/>
</dbReference>
<reference evidence="1 2" key="1">
    <citation type="journal article" date="2014" name="Genome Announc.">
        <title>Complete Genome Sequence of the Novel Giant Pseudomonas Phage PaBG.</title>
        <authorList>
            <person name="Sykilinda N.N."/>
            <person name="Bondar A.A."/>
            <person name="Gorshkova A.S."/>
            <person name="Kurochkina L.P."/>
            <person name="Kulikov E.E."/>
            <person name="Shneider M.M."/>
            <person name="Kadykov V.A."/>
            <person name="Solovjeva N.V."/>
            <person name="Kabilov M.R."/>
            <person name="Mesyanzhinov V.V."/>
            <person name="Vlassov V.V."/>
            <person name="Drukker V.V."/>
            <person name="Miroshnikov K.A."/>
        </authorList>
    </citation>
    <scope>NUCLEOTIDE SEQUENCE [LARGE SCALE GENOMIC DNA]</scope>
</reference>
<dbReference type="RefSeq" id="YP_008433558.1">
    <property type="nucleotide sequence ID" value="NC_022096.1"/>
</dbReference>
<protein>
    <submittedName>
        <fullName evidence="1">Putative transcriptional repressor</fullName>
    </submittedName>
</protein>
<dbReference type="Proteomes" id="UP000015545">
    <property type="component" value="Segment"/>
</dbReference>
<dbReference type="Gene3D" id="1.10.10.10">
    <property type="entry name" value="Winged helix-like DNA-binding domain superfamily/Winged helix DNA-binding domain"/>
    <property type="match status" value="1"/>
</dbReference>
<gene>
    <name evidence="1" type="ORF">PaBG_00228</name>
</gene>
<evidence type="ECO:0000313" key="1">
    <source>
        <dbReference type="EMBL" id="AGS82111.1"/>
    </source>
</evidence>
<dbReference type="EMBL" id="KF147891">
    <property type="protein sequence ID" value="AGS82111.1"/>
    <property type="molecule type" value="Genomic_DNA"/>
</dbReference>
<proteinExistence type="predicted"/>
<dbReference type="KEGG" id="vg:16574913"/>
<organism evidence="1 2">
    <name type="scientific">Pseudomonas phage PaBG</name>
    <dbReference type="NCBI Taxonomy" id="1335230"/>
    <lineage>
        <taxon>Viruses</taxon>
        <taxon>Duplodnaviria</taxon>
        <taxon>Heunggongvirae</taxon>
        <taxon>Uroviricota</taxon>
        <taxon>Caudoviricetes</taxon>
        <taxon>Baikalvirus</taxon>
        <taxon>Baikalvirus PaBG</taxon>
    </lineage>
</organism>
<dbReference type="InterPro" id="IPR036388">
    <property type="entry name" value="WH-like_DNA-bd_sf"/>
</dbReference>